<sequence>MIQHHTLREVHPINLVPATPPVGEPQLPHRLLRNTTTSSTAGSVRGFAYFVRFGLAAY</sequence>
<accession>A0ACC3YMQ3</accession>
<dbReference type="Proteomes" id="UP000805649">
    <property type="component" value="Unassembled WGS sequence"/>
</dbReference>
<evidence type="ECO:0000313" key="1">
    <source>
        <dbReference type="EMBL" id="KAL0933183.1"/>
    </source>
</evidence>
<name>A0ACC3YMQ3_COLTU</name>
<keyword evidence="2" id="KW-1185">Reference proteome</keyword>
<organism evidence="1 2">
    <name type="scientific">Colletotrichum truncatum</name>
    <name type="common">Anthracnose fungus</name>
    <name type="synonym">Colletotrichum capsici</name>
    <dbReference type="NCBI Taxonomy" id="5467"/>
    <lineage>
        <taxon>Eukaryota</taxon>
        <taxon>Fungi</taxon>
        <taxon>Dikarya</taxon>
        <taxon>Ascomycota</taxon>
        <taxon>Pezizomycotina</taxon>
        <taxon>Sordariomycetes</taxon>
        <taxon>Hypocreomycetidae</taxon>
        <taxon>Glomerellales</taxon>
        <taxon>Glomerellaceae</taxon>
        <taxon>Colletotrichum</taxon>
        <taxon>Colletotrichum truncatum species complex</taxon>
    </lineage>
</organism>
<protein>
    <submittedName>
        <fullName evidence="1">Uncharacterized protein</fullName>
    </submittedName>
</protein>
<dbReference type="EMBL" id="VUJX02000008">
    <property type="protein sequence ID" value="KAL0933183.1"/>
    <property type="molecule type" value="Genomic_DNA"/>
</dbReference>
<proteinExistence type="predicted"/>
<comment type="caution">
    <text evidence="1">The sequence shown here is derived from an EMBL/GenBank/DDBJ whole genome shotgun (WGS) entry which is preliminary data.</text>
</comment>
<evidence type="ECO:0000313" key="2">
    <source>
        <dbReference type="Proteomes" id="UP000805649"/>
    </source>
</evidence>
<reference evidence="1 2" key="1">
    <citation type="journal article" date="2020" name="Phytopathology">
        <title>Genome Sequence Resources of Colletotrichum truncatum, C. plurivorum, C. musicola, and C. sojae: Four Species Pathogenic to Soybean (Glycine max).</title>
        <authorList>
            <person name="Rogerio F."/>
            <person name="Boufleur T.R."/>
            <person name="Ciampi-Guillardi M."/>
            <person name="Sukno S.A."/>
            <person name="Thon M.R."/>
            <person name="Massola Junior N.S."/>
            <person name="Baroncelli R."/>
        </authorList>
    </citation>
    <scope>NUCLEOTIDE SEQUENCE [LARGE SCALE GENOMIC DNA]</scope>
    <source>
        <strain evidence="1 2">CMES1059</strain>
    </source>
</reference>
<gene>
    <name evidence="1" type="ORF">CTRU02_212146</name>
</gene>